<accession>A0A8J8GAK3</accession>
<dbReference type="Proteomes" id="UP000610746">
    <property type="component" value="Unassembled WGS sequence"/>
</dbReference>
<organism evidence="3 4">
    <name type="scientific">Frigoriflavimonas asaccharolytica</name>
    <dbReference type="NCBI Taxonomy" id="2735899"/>
    <lineage>
        <taxon>Bacteria</taxon>
        <taxon>Pseudomonadati</taxon>
        <taxon>Bacteroidota</taxon>
        <taxon>Flavobacteriia</taxon>
        <taxon>Flavobacteriales</taxon>
        <taxon>Weeksellaceae</taxon>
        <taxon>Frigoriflavimonas</taxon>
    </lineage>
</organism>
<reference evidence="3" key="1">
    <citation type="submission" date="2020-05" db="EMBL/GenBank/DDBJ databases">
        <title>Genomic Encyclopedia of Type Strains, Phase IV (KMG-V): Genome sequencing to study the core and pangenomes of soil and plant-associated prokaryotes.</title>
        <authorList>
            <person name="Whitman W."/>
        </authorList>
    </citation>
    <scope>NUCLEOTIDE SEQUENCE</scope>
    <source>
        <strain evidence="3">16F</strain>
    </source>
</reference>
<gene>
    <name evidence="3" type="ORF">HNQ03_003158</name>
</gene>
<dbReference type="PANTHER" id="PTHR33840:SF1">
    <property type="entry name" value="TLE1 PHOSPHOLIPASE DOMAIN-CONTAINING PROTEIN"/>
    <property type="match status" value="1"/>
</dbReference>
<evidence type="ECO:0000256" key="1">
    <source>
        <dbReference type="SAM" id="MobiDB-lite"/>
    </source>
</evidence>
<dbReference type="RefSeq" id="WP_173780593.1">
    <property type="nucleotide sequence ID" value="NZ_JABSNO010000040.1"/>
</dbReference>
<feature type="compositionally biased region" description="Basic and acidic residues" evidence="1">
    <location>
        <begin position="58"/>
        <end position="69"/>
    </location>
</feature>
<comment type="caution">
    <text evidence="3">The sequence shown here is derived from an EMBL/GenBank/DDBJ whole genome shotgun (WGS) entry which is preliminary data.</text>
</comment>
<feature type="region of interest" description="Disordered" evidence="1">
    <location>
        <begin position="46"/>
        <end position="69"/>
    </location>
</feature>
<keyword evidence="4" id="KW-1185">Reference proteome</keyword>
<dbReference type="InterPro" id="IPR018712">
    <property type="entry name" value="Tle1-like_cat"/>
</dbReference>
<dbReference type="Pfam" id="PF09994">
    <property type="entry name" value="T6SS_Tle1-like_cat"/>
    <property type="match status" value="1"/>
</dbReference>
<protein>
    <recommendedName>
        <fullName evidence="2">T6SS Phospholipase effector Tle1-like catalytic domain-containing protein</fullName>
    </recommendedName>
</protein>
<dbReference type="AlphaFoldDB" id="A0A8J8GAK3"/>
<proteinExistence type="predicted"/>
<feature type="domain" description="T6SS Phospholipase effector Tle1-like catalytic" evidence="2">
    <location>
        <begin position="107"/>
        <end position="405"/>
    </location>
</feature>
<name>A0A8J8GAK3_9FLAO</name>
<sequence>MGTFVYNTGNAKAAVGEINLSFGMFFDGTLNNMKNTELRKKYLEKGNDIKPDDDEETIANKEKQHADALDRQDEKYHMYKKTAINQDNEEYLKYLRNSHRDAIDKQGTDNSYANDYTNVARKYKCCERKIYAQYIEGIGTGIGVDDPMASPNDDITKDNKHGFMYGAGKTGIRGKVRIGCKNLALKIGEEKNRKDNKNKVLNEITIDIFGFSRGAAAARNFAYEVVVKEQETATSKTKREIVDYRNSSSFGNDGVIPIYENKTTYKDGDLHVVDASALKDGKMPVRGLLGYYLISEGVLSPEELEDLSVTIRFLGIYDTVSSYEETYDNSINLGINIAKSLKKDLFKDDVAQLNLNSLRVTKAVHFTAQDEHRKNFRLTRMETGVEKNFPGVHCDIGGAYENETEVKTEIETNNHLSNKGLEDYKQHLVSEYWYTKDQLEILKDNMASALPGGKMYRYTAPYLNYQRLQGTRYIKKEYSYIPLQFMEEFFREQLADESYKIMPISCKETYQLGDHNGVLKAAYRILYEYVFEKGSELKFIPDNILNPFGNLDDKNEIENPYPEKVKDNIPQIKPPKFPILIEKEILPEPKIECDDEGNEVIVIDEVIIPEATPQNILRRLRNEYLHWSANRKWVGMEPNNGNDPTASGKRGEN</sequence>
<dbReference type="PANTHER" id="PTHR33840">
    <property type="match status" value="1"/>
</dbReference>
<dbReference type="EMBL" id="JABSNO010000040">
    <property type="protein sequence ID" value="NRS94058.1"/>
    <property type="molecule type" value="Genomic_DNA"/>
</dbReference>
<evidence type="ECO:0000313" key="4">
    <source>
        <dbReference type="Proteomes" id="UP000610746"/>
    </source>
</evidence>
<evidence type="ECO:0000259" key="2">
    <source>
        <dbReference type="Pfam" id="PF09994"/>
    </source>
</evidence>
<evidence type="ECO:0000313" key="3">
    <source>
        <dbReference type="EMBL" id="NRS94058.1"/>
    </source>
</evidence>